<protein>
    <recommendedName>
        <fullName evidence="3">tRNA threonylcarbamoyladenosine biosynthesis protein TsaE</fullName>
    </recommendedName>
    <alternativeName>
        <fullName evidence="10">t(6)A37 threonylcarbamoyladenosine biosynthesis protein TsaE</fullName>
    </alternativeName>
</protein>
<accession>A0A0A1GYT9</accession>
<comment type="similarity">
    <text evidence="2">Belongs to the TsaE family.</text>
</comment>
<evidence type="ECO:0000313" key="12">
    <source>
        <dbReference type="Proteomes" id="UP000031620"/>
    </source>
</evidence>
<dbReference type="PANTHER" id="PTHR33540">
    <property type="entry name" value="TRNA THREONYLCARBAMOYLADENOSINE BIOSYNTHESIS PROTEIN TSAE"/>
    <property type="match status" value="1"/>
</dbReference>
<reference evidence="11 12" key="1">
    <citation type="submission" date="2014-11" db="EMBL/GenBank/DDBJ databases">
        <title>Complete genome sequence and analysis of Lactobacillus hokkaidonensis LOOC260T.</title>
        <authorList>
            <person name="Tanizawa Y."/>
            <person name="Tohno M."/>
            <person name="Kaminuma E."/>
            <person name="Nakamura Y."/>
            <person name="Arita M."/>
        </authorList>
    </citation>
    <scope>NUCLEOTIDE SEQUENCE [LARGE SCALE GENOMIC DNA]</scope>
    <source>
        <strain evidence="11 12">LOOC260</strain>
    </source>
</reference>
<dbReference type="GO" id="GO:0005737">
    <property type="term" value="C:cytoplasm"/>
    <property type="evidence" value="ECO:0007669"/>
    <property type="project" value="UniProtKB-SubCell"/>
</dbReference>
<dbReference type="STRING" id="1291742.LOOC260_116560"/>
<dbReference type="SUPFAM" id="SSF52540">
    <property type="entry name" value="P-loop containing nucleoside triphosphate hydrolases"/>
    <property type="match status" value="1"/>
</dbReference>
<proteinExistence type="inferred from homology"/>
<evidence type="ECO:0000313" key="11">
    <source>
        <dbReference type="EMBL" id="BAP86163.1"/>
    </source>
</evidence>
<keyword evidence="7" id="KW-0547">Nucleotide-binding</keyword>
<evidence type="ECO:0000256" key="6">
    <source>
        <dbReference type="ARBA" id="ARBA00022723"/>
    </source>
</evidence>
<dbReference type="NCBIfam" id="TIGR00150">
    <property type="entry name" value="T6A_YjeE"/>
    <property type="match status" value="1"/>
</dbReference>
<evidence type="ECO:0000256" key="3">
    <source>
        <dbReference type="ARBA" id="ARBA00019010"/>
    </source>
</evidence>
<dbReference type="PANTHER" id="PTHR33540:SF2">
    <property type="entry name" value="TRNA THREONYLCARBAMOYLADENOSINE BIOSYNTHESIS PROTEIN TSAE"/>
    <property type="match status" value="1"/>
</dbReference>
<dbReference type="GO" id="GO:0016787">
    <property type="term" value="F:hydrolase activity"/>
    <property type="evidence" value="ECO:0007669"/>
    <property type="project" value="UniProtKB-KW"/>
</dbReference>
<evidence type="ECO:0000256" key="2">
    <source>
        <dbReference type="ARBA" id="ARBA00007599"/>
    </source>
</evidence>
<evidence type="ECO:0000256" key="8">
    <source>
        <dbReference type="ARBA" id="ARBA00022840"/>
    </source>
</evidence>
<sequence>MLTVFLNLVIEMKVELTSSEATIELGKLVAKQLNAGDVVVLDGDLGAGKTTFTKGLALGLGIHTVIKSPTFTIIREYQEGRLPLYHMDVYRLENGGGSDLGLEEYFDSDGVSVVEWAQFIADELPVDYLAIKFERTDNDDTRILSFEAHGEHFKHLILELSKHNG</sequence>
<organism evidence="11 12">
    <name type="scientific">Paucilactobacillus hokkaidonensis JCM 18461</name>
    <dbReference type="NCBI Taxonomy" id="1291742"/>
    <lineage>
        <taxon>Bacteria</taxon>
        <taxon>Bacillati</taxon>
        <taxon>Bacillota</taxon>
        <taxon>Bacilli</taxon>
        <taxon>Lactobacillales</taxon>
        <taxon>Lactobacillaceae</taxon>
        <taxon>Paucilactobacillus</taxon>
    </lineage>
</organism>
<dbReference type="AlphaFoldDB" id="A0A0A1GYT9"/>
<evidence type="ECO:0000256" key="7">
    <source>
        <dbReference type="ARBA" id="ARBA00022741"/>
    </source>
</evidence>
<dbReference type="GO" id="GO:0005524">
    <property type="term" value="F:ATP binding"/>
    <property type="evidence" value="ECO:0007669"/>
    <property type="project" value="UniProtKB-KW"/>
</dbReference>
<name>A0A0A1GYT9_9LACO</name>
<evidence type="ECO:0000256" key="10">
    <source>
        <dbReference type="ARBA" id="ARBA00032441"/>
    </source>
</evidence>
<gene>
    <name evidence="11" type="ORF">LOOC260_116560</name>
</gene>
<keyword evidence="11" id="KW-0378">Hydrolase</keyword>
<dbReference type="GO" id="GO:0046872">
    <property type="term" value="F:metal ion binding"/>
    <property type="evidence" value="ECO:0007669"/>
    <property type="project" value="UniProtKB-KW"/>
</dbReference>
<keyword evidence="5" id="KW-0819">tRNA processing</keyword>
<dbReference type="Proteomes" id="UP000031620">
    <property type="component" value="Chromosome"/>
</dbReference>
<evidence type="ECO:0000256" key="5">
    <source>
        <dbReference type="ARBA" id="ARBA00022694"/>
    </source>
</evidence>
<dbReference type="Gene3D" id="3.40.50.300">
    <property type="entry name" value="P-loop containing nucleotide triphosphate hydrolases"/>
    <property type="match status" value="1"/>
</dbReference>
<dbReference type="Pfam" id="PF02367">
    <property type="entry name" value="TsaE"/>
    <property type="match status" value="1"/>
</dbReference>
<evidence type="ECO:0000256" key="4">
    <source>
        <dbReference type="ARBA" id="ARBA00022490"/>
    </source>
</evidence>
<comment type="subcellular location">
    <subcellularLocation>
        <location evidence="1">Cytoplasm</location>
    </subcellularLocation>
</comment>
<dbReference type="GO" id="GO:0002949">
    <property type="term" value="P:tRNA threonylcarbamoyladenosine modification"/>
    <property type="evidence" value="ECO:0007669"/>
    <property type="project" value="InterPro"/>
</dbReference>
<keyword evidence="9" id="KW-0460">Magnesium</keyword>
<evidence type="ECO:0000256" key="1">
    <source>
        <dbReference type="ARBA" id="ARBA00004496"/>
    </source>
</evidence>
<keyword evidence="8" id="KW-0067">ATP-binding</keyword>
<keyword evidence="6" id="KW-0479">Metal-binding</keyword>
<dbReference type="InterPro" id="IPR003442">
    <property type="entry name" value="T6A_TsaE"/>
</dbReference>
<evidence type="ECO:0000256" key="9">
    <source>
        <dbReference type="ARBA" id="ARBA00022842"/>
    </source>
</evidence>
<dbReference type="HOGENOM" id="CLU_087829_3_0_9"/>
<dbReference type="KEGG" id="lho:LOOC260_116560"/>
<keyword evidence="4" id="KW-0963">Cytoplasm</keyword>
<dbReference type="InterPro" id="IPR027417">
    <property type="entry name" value="P-loop_NTPase"/>
</dbReference>
<dbReference type="EMBL" id="AP014680">
    <property type="protein sequence ID" value="BAP86163.1"/>
    <property type="molecule type" value="Genomic_DNA"/>
</dbReference>